<reference evidence="1 2" key="1">
    <citation type="journal article" date="2019" name="Int. J. Syst. Evol. Microbiol.">
        <title>The Global Catalogue of Microorganisms (GCM) 10K type strain sequencing project: providing services to taxonomists for standard genome sequencing and annotation.</title>
        <authorList>
            <consortium name="The Broad Institute Genomics Platform"/>
            <consortium name="The Broad Institute Genome Sequencing Center for Infectious Disease"/>
            <person name="Wu L."/>
            <person name="Ma J."/>
        </authorList>
    </citation>
    <scope>NUCLEOTIDE SEQUENCE [LARGE SCALE GENOMIC DNA]</scope>
    <source>
        <strain evidence="1 2">XZYJT29</strain>
    </source>
</reference>
<dbReference type="RefSeq" id="WP_274323773.1">
    <property type="nucleotide sequence ID" value="NZ_CP118158.1"/>
</dbReference>
<dbReference type="GeneID" id="78823068"/>
<organism evidence="1 2">
    <name type="scientific">Halosimplex aquaticum</name>
    <dbReference type="NCBI Taxonomy" id="3026162"/>
    <lineage>
        <taxon>Archaea</taxon>
        <taxon>Methanobacteriati</taxon>
        <taxon>Methanobacteriota</taxon>
        <taxon>Stenosarchaea group</taxon>
        <taxon>Halobacteria</taxon>
        <taxon>Halobacteriales</taxon>
        <taxon>Haloarculaceae</taxon>
        <taxon>Halosimplex</taxon>
    </lineage>
</organism>
<accession>A0ABD5YEF2</accession>
<dbReference type="SUPFAM" id="SSF57716">
    <property type="entry name" value="Glucocorticoid receptor-like (DNA-binding domain)"/>
    <property type="match status" value="1"/>
</dbReference>
<dbReference type="AlphaFoldDB" id="A0ABD5YEF2"/>
<proteinExistence type="predicted"/>
<dbReference type="EMBL" id="JBHTAS010000001">
    <property type="protein sequence ID" value="MFC7142719.1"/>
    <property type="molecule type" value="Genomic_DNA"/>
</dbReference>
<dbReference type="Proteomes" id="UP001596432">
    <property type="component" value="Unassembled WGS sequence"/>
</dbReference>
<evidence type="ECO:0000313" key="1">
    <source>
        <dbReference type="EMBL" id="MFC7142719.1"/>
    </source>
</evidence>
<keyword evidence="2" id="KW-1185">Reference proteome</keyword>
<sequence length="55" mass="6287">MTDLLGLPWRFIAWLISPKCEACGEKIVGRRSWSRQCVYHPECVDVSDSYGGLEK</sequence>
<protein>
    <recommendedName>
        <fullName evidence="3">FPG and IleRS Zinc finger-containing protein</fullName>
    </recommendedName>
</protein>
<gene>
    <name evidence="1" type="ORF">ACFQMA_23150</name>
</gene>
<evidence type="ECO:0000313" key="2">
    <source>
        <dbReference type="Proteomes" id="UP001596432"/>
    </source>
</evidence>
<evidence type="ECO:0008006" key="3">
    <source>
        <dbReference type="Google" id="ProtNLM"/>
    </source>
</evidence>
<name>A0ABD5YEF2_9EURY</name>
<comment type="caution">
    <text evidence="1">The sequence shown here is derived from an EMBL/GenBank/DDBJ whole genome shotgun (WGS) entry which is preliminary data.</text>
</comment>